<proteinExistence type="predicted"/>
<feature type="domain" description="RES" evidence="1">
    <location>
        <begin position="13"/>
        <end position="131"/>
    </location>
</feature>
<dbReference type="AlphaFoldDB" id="W9H2D3"/>
<dbReference type="Proteomes" id="UP000019486">
    <property type="component" value="Unassembled WGS sequence"/>
</dbReference>
<sequence length="148" mass="16473">MRVWRLTRLPFADLSGAGADLLGGRWTSPRTPVVYAAMDAALAALEMRANLDLDFDLIPDDYVLLGIDTNYLAFEDATELDSPTERRAFGDRWLSEGRSALLRVPSSIVPESHNILINPRHHDARHARVACQRPWRPGVQAQSPGATR</sequence>
<dbReference type="EMBL" id="AVFL01000008">
    <property type="protein sequence ID" value="EWY40345.1"/>
    <property type="molecule type" value="Genomic_DNA"/>
</dbReference>
<dbReference type="InterPro" id="IPR014914">
    <property type="entry name" value="RES_dom"/>
</dbReference>
<keyword evidence="3" id="KW-1185">Reference proteome</keyword>
<evidence type="ECO:0000313" key="2">
    <source>
        <dbReference type="EMBL" id="EWY40345.1"/>
    </source>
</evidence>
<dbReference type="RefSeq" id="WP_037452300.1">
    <property type="nucleotide sequence ID" value="NZ_AVFL01000008.1"/>
</dbReference>
<reference evidence="2 3" key="1">
    <citation type="submission" date="2013-08" db="EMBL/GenBank/DDBJ databases">
        <title>The genome sequence of Skermanella stibiiresistens.</title>
        <authorList>
            <person name="Zhu W."/>
            <person name="Wang G."/>
        </authorList>
    </citation>
    <scope>NUCLEOTIDE SEQUENCE [LARGE SCALE GENOMIC DNA]</scope>
    <source>
        <strain evidence="2 3">SB22</strain>
    </source>
</reference>
<organism evidence="2 3">
    <name type="scientific">Skermanella stibiiresistens SB22</name>
    <dbReference type="NCBI Taxonomy" id="1385369"/>
    <lineage>
        <taxon>Bacteria</taxon>
        <taxon>Pseudomonadati</taxon>
        <taxon>Pseudomonadota</taxon>
        <taxon>Alphaproteobacteria</taxon>
        <taxon>Rhodospirillales</taxon>
        <taxon>Azospirillaceae</taxon>
        <taxon>Skermanella</taxon>
    </lineage>
</organism>
<dbReference type="SMART" id="SM00953">
    <property type="entry name" value="RES"/>
    <property type="match status" value="1"/>
</dbReference>
<comment type="caution">
    <text evidence="2">The sequence shown here is derived from an EMBL/GenBank/DDBJ whole genome shotgun (WGS) entry which is preliminary data.</text>
</comment>
<protein>
    <recommendedName>
        <fullName evidence="1">RES domain-containing protein</fullName>
    </recommendedName>
</protein>
<dbReference type="Pfam" id="PF08808">
    <property type="entry name" value="RES"/>
    <property type="match status" value="1"/>
</dbReference>
<name>W9H2D3_9PROT</name>
<evidence type="ECO:0000259" key="1">
    <source>
        <dbReference type="SMART" id="SM00953"/>
    </source>
</evidence>
<dbReference type="OrthoDB" id="9789501at2"/>
<gene>
    <name evidence="2" type="ORF">N825_37185</name>
</gene>
<dbReference type="STRING" id="1385369.N825_37185"/>
<accession>W9H2D3</accession>
<evidence type="ECO:0000313" key="3">
    <source>
        <dbReference type="Proteomes" id="UP000019486"/>
    </source>
</evidence>